<dbReference type="PRINTS" id="PR00819">
    <property type="entry name" value="CBXCFQXSUPER"/>
</dbReference>
<reference evidence="5 6" key="1">
    <citation type="submission" date="2015-01" db="EMBL/GenBank/DDBJ databases">
        <title>Genome sequence of bacillus megaterium Q3.</title>
        <authorList>
            <person name="Wang Y."/>
            <person name="Luo K."/>
            <person name="Bai L."/>
            <person name="Luo F."/>
        </authorList>
    </citation>
    <scope>NUCLEOTIDE SEQUENCE [LARGE SCALE GENOMIC DNA]</scope>
    <source>
        <strain evidence="5 6">Q3</strain>
    </source>
</reference>
<accession>A0A806TDM9</accession>
<feature type="domain" description="AAA+ ATPase" evidence="4">
    <location>
        <begin position="211"/>
        <end position="349"/>
    </location>
</feature>
<dbReference type="Proteomes" id="UP000036410">
    <property type="component" value="Chromosome"/>
</dbReference>
<dbReference type="InterPro" id="IPR003593">
    <property type="entry name" value="AAA+_ATPase"/>
</dbReference>
<keyword evidence="2" id="KW-0547">Nucleotide-binding</keyword>
<dbReference type="InterPro" id="IPR027417">
    <property type="entry name" value="P-loop_NTPase"/>
</dbReference>
<dbReference type="FunFam" id="3.40.50.300:FF:000216">
    <property type="entry name" value="Type VII secretion ATPase EccA"/>
    <property type="match status" value="1"/>
</dbReference>
<evidence type="ECO:0000313" key="6">
    <source>
        <dbReference type="Proteomes" id="UP000036410"/>
    </source>
</evidence>
<dbReference type="GO" id="GO:0005524">
    <property type="term" value="F:ATP binding"/>
    <property type="evidence" value="ECO:0007669"/>
    <property type="project" value="UniProtKB-KW"/>
</dbReference>
<dbReference type="SMART" id="SM00382">
    <property type="entry name" value="AAA"/>
    <property type="match status" value="1"/>
</dbReference>
<evidence type="ECO:0000256" key="1">
    <source>
        <dbReference type="ARBA" id="ARBA00010378"/>
    </source>
</evidence>
<dbReference type="InterPro" id="IPR050773">
    <property type="entry name" value="CbxX/CfxQ_RuBisCO_ESX"/>
</dbReference>
<dbReference type="Pfam" id="PF00004">
    <property type="entry name" value="AAA"/>
    <property type="match status" value="1"/>
</dbReference>
<dbReference type="EMBL" id="CP010586">
    <property type="protein sequence ID" value="AKP76060.1"/>
    <property type="molecule type" value="Genomic_DNA"/>
</dbReference>
<evidence type="ECO:0000256" key="2">
    <source>
        <dbReference type="ARBA" id="ARBA00022741"/>
    </source>
</evidence>
<organism evidence="5 6">
    <name type="scientific">Priestia megaterium Q3</name>
    <dbReference type="NCBI Taxonomy" id="1452722"/>
    <lineage>
        <taxon>Bacteria</taxon>
        <taxon>Bacillati</taxon>
        <taxon>Bacillota</taxon>
        <taxon>Bacilli</taxon>
        <taxon>Bacillales</taxon>
        <taxon>Bacillaceae</taxon>
        <taxon>Priestia</taxon>
    </lineage>
</organism>
<protein>
    <submittedName>
        <fullName evidence="5">Stage V sporulation protein K</fullName>
    </submittedName>
</protein>
<sequence>MRLFHLLKKTEGFIEQDINLNHLDELQKLIQIESQIKGKLSYWKATLAFNKEMNGEYDSAENEWLAALSFFPLPHYYMQYAHAVLRNKNLYANKDIEENMKSISKYNVADVKKSLKRVRSAVKVSIVDDDMRESGSYVLTWIEELEKAISDDKGLIEALSTSKKIISLEESLNELNQLIGLDSVKKKVKQISDWITFTQMRKEQGFKVDSISLHMVFSGQPGTGKTTVARIIANVYKAMGILKKGHLVEVGRSDLVAEYVGQTAIKTMKKIKEAEGGILFIDEAYSLTRSQGNDFGIEAIDTLVKEMEDNRQNLVVILAGYPDEMKQFIEVNPGLQSRFKYHIHFPDYSIDELMQIHQLLLKKKQYNITNQASKSVKKIIEYMVRAKSNHGNGRLVRNLIEDEILSKAAYVIERKQSQLPIGELDTIDEIVIDKMEMNLKLKEDNEKMSHQRDIHYSPHLGGILHGT</sequence>
<name>A0A806TDM9_PRIMG</name>
<dbReference type="GO" id="GO:0016887">
    <property type="term" value="F:ATP hydrolysis activity"/>
    <property type="evidence" value="ECO:0007669"/>
    <property type="project" value="InterPro"/>
</dbReference>
<dbReference type="CDD" id="cd00009">
    <property type="entry name" value="AAA"/>
    <property type="match status" value="1"/>
</dbReference>
<dbReference type="PANTHER" id="PTHR43392">
    <property type="entry name" value="AAA-TYPE ATPASE FAMILY PROTEIN / ANKYRIN REPEAT FAMILY PROTEIN"/>
    <property type="match status" value="1"/>
</dbReference>
<dbReference type="InterPro" id="IPR000641">
    <property type="entry name" value="CbxX/CfxQ"/>
</dbReference>
<dbReference type="Pfam" id="PF17866">
    <property type="entry name" value="AAA_lid_6"/>
    <property type="match status" value="1"/>
</dbReference>
<dbReference type="PANTHER" id="PTHR43392:SF2">
    <property type="entry name" value="AAA-TYPE ATPASE FAMILY PROTEIN _ ANKYRIN REPEAT FAMILY PROTEIN"/>
    <property type="match status" value="1"/>
</dbReference>
<dbReference type="SUPFAM" id="SSF52540">
    <property type="entry name" value="P-loop containing nucleoside triphosphate hydrolases"/>
    <property type="match status" value="1"/>
</dbReference>
<dbReference type="RefSeq" id="WP_053086220.1">
    <property type="nucleotide sequence ID" value="NZ_CP010586.1"/>
</dbReference>
<evidence type="ECO:0000313" key="5">
    <source>
        <dbReference type="EMBL" id="AKP76060.1"/>
    </source>
</evidence>
<dbReference type="Gene3D" id="1.10.8.60">
    <property type="match status" value="1"/>
</dbReference>
<dbReference type="InterPro" id="IPR003959">
    <property type="entry name" value="ATPase_AAA_core"/>
</dbReference>
<comment type="similarity">
    <text evidence="1">Belongs to the CbxX/CfxQ family.</text>
</comment>
<proteinExistence type="inferred from homology"/>
<gene>
    <name evidence="5" type="primary">spoVK_1</name>
    <name evidence="5" type="ORF">AS52_01095</name>
</gene>
<dbReference type="Gene3D" id="3.40.50.300">
    <property type="entry name" value="P-loop containing nucleotide triphosphate hydrolases"/>
    <property type="match status" value="1"/>
</dbReference>
<dbReference type="AlphaFoldDB" id="A0A806TDM9"/>
<dbReference type="InterPro" id="IPR041627">
    <property type="entry name" value="AAA_lid_6"/>
</dbReference>
<keyword evidence="3" id="KW-0067">ATP-binding</keyword>
<evidence type="ECO:0000256" key="3">
    <source>
        <dbReference type="ARBA" id="ARBA00022840"/>
    </source>
</evidence>
<evidence type="ECO:0000259" key="4">
    <source>
        <dbReference type="SMART" id="SM00382"/>
    </source>
</evidence>